<keyword evidence="1" id="KW-0863">Zinc-finger</keyword>
<keyword evidence="1" id="KW-0479">Metal-binding</keyword>
<feature type="non-terminal residue" evidence="3">
    <location>
        <position position="1"/>
    </location>
</feature>
<evidence type="ECO:0000256" key="1">
    <source>
        <dbReference type="PROSITE-ProRule" id="PRU00047"/>
    </source>
</evidence>
<dbReference type="GO" id="GO:0008270">
    <property type="term" value="F:zinc ion binding"/>
    <property type="evidence" value="ECO:0007669"/>
    <property type="project" value="UniProtKB-KW"/>
</dbReference>
<dbReference type="SUPFAM" id="SSF57756">
    <property type="entry name" value="Retrovirus zinc finger-like domains"/>
    <property type="match status" value="1"/>
</dbReference>
<accession>A0A699ID93</accession>
<evidence type="ECO:0000259" key="2">
    <source>
        <dbReference type="PROSITE" id="PS50158"/>
    </source>
</evidence>
<organism evidence="3">
    <name type="scientific">Tanacetum cinerariifolium</name>
    <name type="common">Dalmatian daisy</name>
    <name type="synonym">Chrysanthemum cinerariifolium</name>
    <dbReference type="NCBI Taxonomy" id="118510"/>
    <lineage>
        <taxon>Eukaryota</taxon>
        <taxon>Viridiplantae</taxon>
        <taxon>Streptophyta</taxon>
        <taxon>Embryophyta</taxon>
        <taxon>Tracheophyta</taxon>
        <taxon>Spermatophyta</taxon>
        <taxon>Magnoliopsida</taxon>
        <taxon>eudicotyledons</taxon>
        <taxon>Gunneridae</taxon>
        <taxon>Pentapetalae</taxon>
        <taxon>asterids</taxon>
        <taxon>campanulids</taxon>
        <taxon>Asterales</taxon>
        <taxon>Asteraceae</taxon>
        <taxon>Asteroideae</taxon>
        <taxon>Anthemideae</taxon>
        <taxon>Anthemidinae</taxon>
        <taxon>Tanacetum</taxon>
    </lineage>
</organism>
<dbReference type="Pfam" id="PF00098">
    <property type="entry name" value="zf-CCHC"/>
    <property type="match status" value="1"/>
</dbReference>
<gene>
    <name evidence="3" type="ORF">Tci_514541</name>
</gene>
<proteinExistence type="predicted"/>
<sequence length="149" mass="16902">SDKIERYVGGLPDMIQGSVMASKPKTMQGAIKFATELMDKKINTLAERQAKNKWKLDNTNQARQQPPKKQGIAIAYTIGHGERKEYARTLPLCNKCKFHHYGRCTVKYANCKGVGHLTRDCRSPVVTNNRRNLACYKCVNQGHYRSDCP</sequence>
<feature type="domain" description="CCHC-type" evidence="2">
    <location>
        <begin position="135"/>
        <end position="149"/>
    </location>
</feature>
<dbReference type="InterPro" id="IPR001878">
    <property type="entry name" value="Znf_CCHC"/>
</dbReference>
<dbReference type="GO" id="GO:0003676">
    <property type="term" value="F:nucleic acid binding"/>
    <property type="evidence" value="ECO:0007669"/>
    <property type="project" value="InterPro"/>
</dbReference>
<name>A0A699ID93_TANCI</name>
<evidence type="ECO:0000313" key="3">
    <source>
        <dbReference type="EMBL" id="GEZ42568.1"/>
    </source>
</evidence>
<keyword evidence="1" id="KW-0862">Zinc</keyword>
<dbReference type="InterPro" id="IPR036875">
    <property type="entry name" value="Znf_CCHC_sf"/>
</dbReference>
<dbReference type="PROSITE" id="PS50158">
    <property type="entry name" value="ZF_CCHC"/>
    <property type="match status" value="1"/>
</dbReference>
<dbReference type="EMBL" id="BKCJ010277410">
    <property type="protein sequence ID" value="GEZ42568.1"/>
    <property type="molecule type" value="Genomic_DNA"/>
</dbReference>
<reference evidence="3" key="1">
    <citation type="journal article" date="2019" name="Sci. Rep.">
        <title>Draft genome of Tanacetum cinerariifolium, the natural source of mosquito coil.</title>
        <authorList>
            <person name="Yamashiro T."/>
            <person name="Shiraishi A."/>
            <person name="Satake H."/>
            <person name="Nakayama K."/>
        </authorList>
    </citation>
    <scope>NUCLEOTIDE SEQUENCE</scope>
</reference>
<dbReference type="AlphaFoldDB" id="A0A699ID93"/>
<protein>
    <recommendedName>
        <fullName evidence="2">CCHC-type domain-containing protein</fullName>
    </recommendedName>
</protein>
<dbReference type="Gene3D" id="4.10.60.10">
    <property type="entry name" value="Zinc finger, CCHC-type"/>
    <property type="match status" value="1"/>
</dbReference>
<comment type="caution">
    <text evidence="3">The sequence shown here is derived from an EMBL/GenBank/DDBJ whole genome shotgun (WGS) entry which is preliminary data.</text>
</comment>